<organism evidence="1 2">
    <name type="scientific">Candidatus Enterocloster excrementigallinarum</name>
    <dbReference type="NCBI Taxonomy" id="2838558"/>
    <lineage>
        <taxon>Bacteria</taxon>
        <taxon>Bacillati</taxon>
        <taxon>Bacillota</taxon>
        <taxon>Clostridia</taxon>
        <taxon>Lachnospirales</taxon>
        <taxon>Lachnospiraceae</taxon>
        <taxon>Enterocloster</taxon>
    </lineage>
</organism>
<feature type="non-terminal residue" evidence="1">
    <location>
        <position position="1"/>
    </location>
</feature>
<reference evidence="1" key="2">
    <citation type="submission" date="2021-04" db="EMBL/GenBank/DDBJ databases">
        <authorList>
            <person name="Gilroy R."/>
        </authorList>
    </citation>
    <scope>NUCLEOTIDE SEQUENCE</scope>
    <source>
        <strain evidence="1">CHK198-12963</strain>
    </source>
</reference>
<sequence>GSRDLMEPEREAEQIFCKGGIMIKNADDVEAYAQAVRQLAVKPKELVRMGQANASRAAQFASERVQETMKMIYERLA</sequence>
<reference evidence="1" key="1">
    <citation type="journal article" date="2021" name="PeerJ">
        <title>Extensive microbial diversity within the chicken gut microbiome revealed by metagenomics and culture.</title>
        <authorList>
            <person name="Gilroy R."/>
            <person name="Ravi A."/>
            <person name="Getino M."/>
            <person name="Pursley I."/>
            <person name="Horton D.L."/>
            <person name="Alikhan N.F."/>
            <person name="Baker D."/>
            <person name="Gharbi K."/>
            <person name="Hall N."/>
            <person name="Watson M."/>
            <person name="Adriaenssens E.M."/>
            <person name="Foster-Nyarko E."/>
            <person name="Jarju S."/>
            <person name="Secka A."/>
            <person name="Antonio M."/>
            <person name="Oren A."/>
            <person name="Chaudhuri R.R."/>
            <person name="La Ragione R."/>
            <person name="Hildebrand F."/>
            <person name="Pallen M.J."/>
        </authorList>
    </citation>
    <scope>NUCLEOTIDE SEQUENCE</scope>
    <source>
        <strain evidence="1">CHK198-12963</strain>
    </source>
</reference>
<dbReference type="AlphaFoldDB" id="A0A9D2TEJ3"/>
<comment type="caution">
    <text evidence="1">The sequence shown here is derived from an EMBL/GenBank/DDBJ whole genome shotgun (WGS) entry which is preliminary data.</text>
</comment>
<proteinExistence type="predicted"/>
<evidence type="ECO:0000313" key="2">
    <source>
        <dbReference type="Proteomes" id="UP000823863"/>
    </source>
</evidence>
<dbReference type="Proteomes" id="UP000823863">
    <property type="component" value="Unassembled WGS sequence"/>
</dbReference>
<name>A0A9D2TEJ3_9FIRM</name>
<evidence type="ECO:0000313" key="1">
    <source>
        <dbReference type="EMBL" id="HJC65622.1"/>
    </source>
</evidence>
<dbReference type="SUPFAM" id="SSF53756">
    <property type="entry name" value="UDP-Glycosyltransferase/glycogen phosphorylase"/>
    <property type="match status" value="1"/>
</dbReference>
<dbReference type="EMBL" id="DWWB01000011">
    <property type="protein sequence ID" value="HJC65622.1"/>
    <property type="molecule type" value="Genomic_DNA"/>
</dbReference>
<protein>
    <submittedName>
        <fullName evidence="1">Uncharacterized protein</fullName>
    </submittedName>
</protein>
<gene>
    <name evidence="1" type="ORF">H9931_02725</name>
</gene>
<accession>A0A9D2TEJ3</accession>